<organism evidence="3 4">
    <name type="scientific">Citricoccus parietis</name>
    <dbReference type="NCBI Taxonomy" id="592307"/>
    <lineage>
        <taxon>Bacteria</taxon>
        <taxon>Bacillati</taxon>
        <taxon>Actinomycetota</taxon>
        <taxon>Actinomycetes</taxon>
        <taxon>Micrococcales</taxon>
        <taxon>Micrococcaceae</taxon>
        <taxon>Citricoccus</taxon>
    </lineage>
</organism>
<feature type="region of interest" description="Disordered" evidence="1">
    <location>
        <begin position="1"/>
        <end position="20"/>
    </location>
</feature>
<proteinExistence type="predicted"/>
<gene>
    <name evidence="3" type="ORF">ACFFX0_27070</name>
</gene>
<sequence>MGEVDGQHGDQGQDHHGGCCGGPSADGHGVSLAWFRVLVAALLSYWWVLVTSAVGGR</sequence>
<accession>A0ABV5G6R7</accession>
<keyword evidence="4" id="KW-1185">Reference proteome</keyword>
<evidence type="ECO:0000313" key="3">
    <source>
        <dbReference type="EMBL" id="MFB9074651.1"/>
    </source>
</evidence>
<evidence type="ECO:0000256" key="1">
    <source>
        <dbReference type="SAM" id="MobiDB-lite"/>
    </source>
</evidence>
<keyword evidence="2" id="KW-0812">Transmembrane</keyword>
<reference evidence="3 4" key="1">
    <citation type="submission" date="2024-09" db="EMBL/GenBank/DDBJ databases">
        <authorList>
            <person name="Sun Q."/>
            <person name="Mori K."/>
        </authorList>
    </citation>
    <scope>NUCLEOTIDE SEQUENCE [LARGE SCALE GENOMIC DNA]</scope>
    <source>
        <strain evidence="3 4">CCM 7609</strain>
    </source>
</reference>
<evidence type="ECO:0000256" key="2">
    <source>
        <dbReference type="SAM" id="Phobius"/>
    </source>
</evidence>
<feature type="compositionally biased region" description="Basic and acidic residues" evidence="1">
    <location>
        <begin position="1"/>
        <end position="17"/>
    </location>
</feature>
<name>A0ABV5G6R7_9MICC</name>
<keyword evidence="2" id="KW-1133">Transmembrane helix</keyword>
<keyword evidence="2" id="KW-0472">Membrane</keyword>
<evidence type="ECO:0000313" key="4">
    <source>
        <dbReference type="Proteomes" id="UP001589575"/>
    </source>
</evidence>
<feature type="transmembrane region" description="Helical" evidence="2">
    <location>
        <begin position="33"/>
        <end position="54"/>
    </location>
</feature>
<dbReference type="Proteomes" id="UP001589575">
    <property type="component" value="Unassembled WGS sequence"/>
</dbReference>
<comment type="caution">
    <text evidence="3">The sequence shown here is derived from an EMBL/GenBank/DDBJ whole genome shotgun (WGS) entry which is preliminary data.</text>
</comment>
<dbReference type="EMBL" id="JBHMFI010000002">
    <property type="protein sequence ID" value="MFB9074651.1"/>
    <property type="molecule type" value="Genomic_DNA"/>
</dbReference>
<protein>
    <submittedName>
        <fullName evidence="3">Uncharacterized protein</fullName>
    </submittedName>
</protein>